<dbReference type="GO" id="GO:0045547">
    <property type="term" value="F:ditrans,polycis-polyprenyl diphosphate synthase [(2E,6E)-farnesyl diphosphate specific] activity"/>
    <property type="evidence" value="ECO:0007669"/>
    <property type="project" value="TreeGrafter"/>
</dbReference>
<accession>A0AAV5QYV1</accession>
<dbReference type="HAMAP" id="MF_01139">
    <property type="entry name" value="ISPT"/>
    <property type="match status" value="1"/>
</dbReference>
<keyword evidence="2" id="KW-0460">Magnesium</keyword>
<dbReference type="GO" id="GO:0005783">
    <property type="term" value="C:endoplasmic reticulum"/>
    <property type="evidence" value="ECO:0007669"/>
    <property type="project" value="TreeGrafter"/>
</dbReference>
<dbReference type="GO" id="GO:0016094">
    <property type="term" value="P:polyprenol biosynthetic process"/>
    <property type="evidence" value="ECO:0007669"/>
    <property type="project" value="TreeGrafter"/>
</dbReference>
<evidence type="ECO:0000313" key="5">
    <source>
        <dbReference type="Proteomes" id="UP001378960"/>
    </source>
</evidence>
<dbReference type="GO" id="GO:0016020">
    <property type="term" value="C:membrane"/>
    <property type="evidence" value="ECO:0007669"/>
    <property type="project" value="TreeGrafter"/>
</dbReference>
<keyword evidence="1 3" id="KW-0808">Transferase</keyword>
<dbReference type="InterPro" id="IPR036424">
    <property type="entry name" value="UPP_synth-like_sf"/>
</dbReference>
<dbReference type="GO" id="GO:1904423">
    <property type="term" value="C:dehydrodolichyl diphosphate synthase complex"/>
    <property type="evidence" value="ECO:0007669"/>
    <property type="project" value="TreeGrafter"/>
</dbReference>
<keyword evidence="5" id="KW-1185">Reference proteome</keyword>
<sequence length="304" mass="35667">MDSYATNLLQYIPGVSILEGAIQSVLINILKTGPIPNHLSFVMDGNRRFAKINNLPLKEGHRQGADALARVLDCCFRIGVKNVTTYAFSIENFSRKPEEVDTIFSLLKVKLAMLASENQLCDLHSVRVKIIGNKSYLPEDILSDIEMVEERTKHHDKHVLFIAFPYTSRDDMWYATDKIIEKFNNKEITLDDINQDLFQNNFYYNELSENVDILVRTSGHTRLSDYMLWQCHQDSVIEFPNTLWPNYRFYNTWWTIFKWSYYKTLIIQDSEIMQLKKISQKDVDEKYKREIPKIHPPFASVNKH</sequence>
<comment type="similarity">
    <text evidence="3">Belongs to the UPP synthase family.</text>
</comment>
<dbReference type="InterPro" id="IPR001441">
    <property type="entry name" value="UPP_synth-like"/>
</dbReference>
<dbReference type="FunFam" id="3.40.1180.10:FF:000005">
    <property type="entry name" value="Alkyl transferase"/>
    <property type="match status" value="1"/>
</dbReference>
<dbReference type="GO" id="GO:0005811">
    <property type="term" value="C:lipid droplet"/>
    <property type="evidence" value="ECO:0007669"/>
    <property type="project" value="TreeGrafter"/>
</dbReference>
<evidence type="ECO:0000256" key="2">
    <source>
        <dbReference type="ARBA" id="ARBA00022842"/>
    </source>
</evidence>
<dbReference type="PROSITE" id="PS01066">
    <property type="entry name" value="UPP_SYNTHASE"/>
    <property type="match status" value="1"/>
</dbReference>
<organism evidence="4 5">
    <name type="scientific">Pichia kluyveri</name>
    <name type="common">Yeast</name>
    <dbReference type="NCBI Taxonomy" id="36015"/>
    <lineage>
        <taxon>Eukaryota</taxon>
        <taxon>Fungi</taxon>
        <taxon>Dikarya</taxon>
        <taxon>Ascomycota</taxon>
        <taxon>Saccharomycotina</taxon>
        <taxon>Pichiomycetes</taxon>
        <taxon>Pichiales</taxon>
        <taxon>Pichiaceae</taxon>
        <taxon>Pichia</taxon>
    </lineage>
</organism>
<evidence type="ECO:0000313" key="4">
    <source>
        <dbReference type="EMBL" id="GMM43977.1"/>
    </source>
</evidence>
<protein>
    <recommendedName>
        <fullName evidence="3">Alkyl transferase</fullName>
        <ecNumber evidence="3">2.5.1.-</ecNumber>
    </recommendedName>
</protein>
<dbReference type="AlphaFoldDB" id="A0AAV5QYV1"/>
<dbReference type="EC" id="2.5.1.-" evidence="3"/>
<name>A0AAV5QYV1_PICKL</name>
<dbReference type="NCBIfam" id="TIGR00055">
    <property type="entry name" value="uppS"/>
    <property type="match status" value="1"/>
</dbReference>
<dbReference type="EMBL" id="BTGB01000001">
    <property type="protein sequence ID" value="GMM43977.1"/>
    <property type="molecule type" value="Genomic_DNA"/>
</dbReference>
<dbReference type="Proteomes" id="UP001378960">
    <property type="component" value="Unassembled WGS sequence"/>
</dbReference>
<dbReference type="PANTHER" id="PTHR10291:SF2">
    <property type="entry name" value="DEHYDRODOLICHYL DIPHOSPHATE SYNTHASE COMPLEX SUBUNIT SRT1"/>
    <property type="match status" value="1"/>
</dbReference>
<dbReference type="InterPro" id="IPR018520">
    <property type="entry name" value="UPP_synth-like_CS"/>
</dbReference>
<dbReference type="SUPFAM" id="SSF64005">
    <property type="entry name" value="Undecaprenyl diphosphate synthase"/>
    <property type="match status" value="1"/>
</dbReference>
<evidence type="ECO:0000256" key="1">
    <source>
        <dbReference type="ARBA" id="ARBA00022679"/>
    </source>
</evidence>
<evidence type="ECO:0000256" key="3">
    <source>
        <dbReference type="RuleBase" id="RU363018"/>
    </source>
</evidence>
<reference evidence="4 5" key="1">
    <citation type="journal article" date="2023" name="Elife">
        <title>Identification of key yeast species and microbe-microbe interactions impacting larval growth of Drosophila in the wild.</title>
        <authorList>
            <person name="Mure A."/>
            <person name="Sugiura Y."/>
            <person name="Maeda R."/>
            <person name="Honda K."/>
            <person name="Sakurai N."/>
            <person name="Takahashi Y."/>
            <person name="Watada M."/>
            <person name="Katoh T."/>
            <person name="Gotoh A."/>
            <person name="Gotoh Y."/>
            <person name="Taniguchi I."/>
            <person name="Nakamura K."/>
            <person name="Hayashi T."/>
            <person name="Katayama T."/>
            <person name="Uemura T."/>
            <person name="Hattori Y."/>
        </authorList>
    </citation>
    <scope>NUCLEOTIDE SEQUENCE [LARGE SCALE GENOMIC DNA]</scope>
    <source>
        <strain evidence="4 5">PK-24</strain>
    </source>
</reference>
<dbReference type="Gene3D" id="3.40.1180.10">
    <property type="entry name" value="Decaprenyl diphosphate synthase-like"/>
    <property type="match status" value="1"/>
</dbReference>
<gene>
    <name evidence="4" type="ORF">DAPK24_005520</name>
</gene>
<dbReference type="Pfam" id="PF01255">
    <property type="entry name" value="Prenyltransf"/>
    <property type="match status" value="1"/>
</dbReference>
<comment type="caution">
    <text evidence="4">The sequence shown here is derived from an EMBL/GenBank/DDBJ whole genome shotgun (WGS) entry which is preliminary data.</text>
</comment>
<dbReference type="PANTHER" id="PTHR10291">
    <property type="entry name" value="DEHYDRODOLICHYL DIPHOSPHATE SYNTHASE FAMILY MEMBER"/>
    <property type="match status" value="1"/>
</dbReference>
<dbReference type="CDD" id="cd00475">
    <property type="entry name" value="Cis_IPPS"/>
    <property type="match status" value="1"/>
</dbReference>
<proteinExistence type="inferred from homology"/>